<evidence type="ECO:0000313" key="2">
    <source>
        <dbReference type="Proteomes" id="UP000009169"/>
    </source>
</evidence>
<name>F2PZG8_TRIEC</name>
<accession>F2PZG8</accession>
<proteinExistence type="predicted"/>
<gene>
    <name evidence="1" type="ORF">TEQG_06195</name>
</gene>
<dbReference type="EMBL" id="DS995758">
    <property type="protein sequence ID" value="EGE07286.1"/>
    <property type="molecule type" value="Genomic_DNA"/>
</dbReference>
<reference evidence="2" key="1">
    <citation type="journal article" date="2012" name="MBio">
        <title>Comparative genome analysis of Trichophyton rubrum and related dermatophytes reveals candidate genes involved in infection.</title>
        <authorList>
            <person name="Martinez D.A."/>
            <person name="Oliver B.G."/>
            <person name="Graeser Y."/>
            <person name="Goldberg J.M."/>
            <person name="Li W."/>
            <person name="Martinez-Rossi N.M."/>
            <person name="Monod M."/>
            <person name="Shelest E."/>
            <person name="Barton R.C."/>
            <person name="Birch E."/>
            <person name="Brakhage A.A."/>
            <person name="Chen Z."/>
            <person name="Gurr S.J."/>
            <person name="Heiman D."/>
            <person name="Heitman J."/>
            <person name="Kosti I."/>
            <person name="Rossi A."/>
            <person name="Saif S."/>
            <person name="Samalova M."/>
            <person name="Saunders C.W."/>
            <person name="Shea T."/>
            <person name="Summerbell R.C."/>
            <person name="Xu J."/>
            <person name="Young S."/>
            <person name="Zeng Q."/>
            <person name="Birren B.W."/>
            <person name="Cuomo C.A."/>
            <person name="White T.C."/>
        </authorList>
    </citation>
    <scope>NUCLEOTIDE SEQUENCE [LARGE SCALE GENOMIC DNA]</scope>
    <source>
        <strain evidence="2">ATCC MYA-4606 / CBS 127.97</strain>
    </source>
</reference>
<dbReference type="HOGENOM" id="CLU_1687983_0_0_1"/>
<organism evidence="1 2">
    <name type="scientific">Trichophyton equinum (strain ATCC MYA-4606 / CBS 127.97)</name>
    <name type="common">Horse ringworm fungus</name>
    <dbReference type="NCBI Taxonomy" id="559882"/>
    <lineage>
        <taxon>Eukaryota</taxon>
        <taxon>Fungi</taxon>
        <taxon>Dikarya</taxon>
        <taxon>Ascomycota</taxon>
        <taxon>Pezizomycotina</taxon>
        <taxon>Eurotiomycetes</taxon>
        <taxon>Eurotiomycetidae</taxon>
        <taxon>Onygenales</taxon>
        <taxon>Arthrodermataceae</taxon>
        <taxon>Trichophyton</taxon>
    </lineage>
</organism>
<protein>
    <submittedName>
        <fullName evidence="1">Uncharacterized protein</fullName>
    </submittedName>
</protein>
<keyword evidence="2" id="KW-1185">Reference proteome</keyword>
<dbReference type="Proteomes" id="UP000009169">
    <property type="component" value="Unassembled WGS sequence"/>
</dbReference>
<evidence type="ECO:0000313" key="1">
    <source>
        <dbReference type="EMBL" id="EGE07286.1"/>
    </source>
</evidence>
<sequence>MRRLAPSPLAAWPWGPWTRYYGVSQQRRLAEKIPGRYFGCNQATAERHPLPGRRKHKNKTWSRRDTKGVVLFSLGIRGERSQEPLSHGILGPPAAFSGFTLARIAYKAGWTTSSTFLANLLAHYSRAPLKLSANCEEGPALLSPSRKVDAASIPAH</sequence>
<dbReference type="VEuPathDB" id="FungiDB:TEQG_06195"/>
<dbReference type="AlphaFoldDB" id="F2PZG8"/>